<proteinExistence type="predicted"/>
<dbReference type="AlphaFoldDB" id="A0A427XY68"/>
<dbReference type="Proteomes" id="UP000279259">
    <property type="component" value="Unassembled WGS sequence"/>
</dbReference>
<dbReference type="EMBL" id="RSCD01000024">
    <property type="protein sequence ID" value="RSH83655.1"/>
    <property type="molecule type" value="Genomic_DNA"/>
</dbReference>
<evidence type="ECO:0008006" key="3">
    <source>
        <dbReference type="Google" id="ProtNLM"/>
    </source>
</evidence>
<comment type="caution">
    <text evidence="1">The sequence shown here is derived from an EMBL/GenBank/DDBJ whole genome shotgun (WGS) entry which is preliminary data.</text>
</comment>
<dbReference type="OrthoDB" id="298012at2759"/>
<gene>
    <name evidence="1" type="ORF">EHS25_005559</name>
</gene>
<dbReference type="Gene3D" id="3.40.50.720">
    <property type="entry name" value="NAD(P)-binding Rossmann-like Domain"/>
    <property type="match status" value="1"/>
</dbReference>
<sequence length="193" mass="20590">MSLRPEVSTVLCTFSWKPEEIDQLRRAFAPAEFVVCKPRDKATVTDTLRRAQVALLGTNLSQDDLGAPHVKWVHCDLAGLNGAAKPETFAKGLIVSGSAGRSGPRPVCIRVSAPFLPGHQAEVLLPSLVALSATEASSVPLAARAAPWEAWEAREPMLMSMSCAGARTSDPDVVPATCAEDDGSHTHLNILQR</sequence>
<protein>
    <recommendedName>
        <fullName evidence="3">D-isomer specific 2-hydroxyacid dehydrogenase NAD-binding domain-containing protein</fullName>
    </recommendedName>
</protein>
<organism evidence="1 2">
    <name type="scientific">Saitozyma podzolica</name>
    <dbReference type="NCBI Taxonomy" id="1890683"/>
    <lineage>
        <taxon>Eukaryota</taxon>
        <taxon>Fungi</taxon>
        <taxon>Dikarya</taxon>
        <taxon>Basidiomycota</taxon>
        <taxon>Agaricomycotina</taxon>
        <taxon>Tremellomycetes</taxon>
        <taxon>Tremellales</taxon>
        <taxon>Trimorphomycetaceae</taxon>
        <taxon>Saitozyma</taxon>
    </lineage>
</organism>
<reference evidence="1 2" key="1">
    <citation type="submission" date="2018-11" db="EMBL/GenBank/DDBJ databases">
        <title>Genome sequence of Saitozyma podzolica DSM 27192.</title>
        <authorList>
            <person name="Aliyu H."/>
            <person name="Gorte O."/>
            <person name="Ochsenreither K."/>
        </authorList>
    </citation>
    <scope>NUCLEOTIDE SEQUENCE [LARGE SCALE GENOMIC DNA]</scope>
    <source>
        <strain evidence="1 2">DSM 27192</strain>
    </source>
</reference>
<dbReference type="STRING" id="1890683.A0A427XY68"/>
<accession>A0A427XY68</accession>
<name>A0A427XY68_9TREE</name>
<evidence type="ECO:0000313" key="1">
    <source>
        <dbReference type="EMBL" id="RSH83655.1"/>
    </source>
</evidence>
<evidence type="ECO:0000313" key="2">
    <source>
        <dbReference type="Proteomes" id="UP000279259"/>
    </source>
</evidence>
<keyword evidence="2" id="KW-1185">Reference proteome</keyword>